<dbReference type="PROSITE" id="PS51668">
    <property type="entry name" value="TSAA_2"/>
    <property type="match status" value="1"/>
</dbReference>
<accession>A0A975BWT1</accession>
<dbReference type="PANTHER" id="PTHR12818:SF0">
    <property type="entry name" value="TRNA (ADENINE(37)-N6)-METHYLTRANSFERASE"/>
    <property type="match status" value="1"/>
</dbReference>
<evidence type="ECO:0000259" key="3">
    <source>
        <dbReference type="PROSITE" id="PS51668"/>
    </source>
</evidence>
<keyword evidence="4" id="KW-0808">Transferase</keyword>
<dbReference type="AlphaFoldDB" id="A0A975BWT1"/>
<name>A0A975BWT1_9BACT</name>
<keyword evidence="1" id="KW-0949">S-adenosyl-L-methionine</keyword>
<evidence type="ECO:0000313" key="4">
    <source>
        <dbReference type="EMBL" id="QTA92590.1"/>
    </source>
</evidence>
<dbReference type="EMBL" id="CP061800">
    <property type="protein sequence ID" value="QTA92590.1"/>
    <property type="molecule type" value="Genomic_DNA"/>
</dbReference>
<dbReference type="Gene3D" id="2.40.30.70">
    <property type="entry name" value="YaeB-like"/>
    <property type="match status" value="1"/>
</dbReference>
<reference evidence="4" key="1">
    <citation type="journal article" date="2021" name="Microb. Physiol.">
        <title>Proteogenomic Insights into the Physiology of Marine, Sulfate-Reducing, Filamentous Desulfonema limicola and Desulfonema magnum.</title>
        <authorList>
            <person name="Schnaars V."/>
            <person name="Wohlbrand L."/>
            <person name="Scheve S."/>
            <person name="Hinrichs C."/>
            <person name="Reinhardt R."/>
            <person name="Rabus R."/>
        </authorList>
    </citation>
    <scope>NUCLEOTIDE SEQUENCE</scope>
    <source>
        <strain evidence="4">4be13</strain>
    </source>
</reference>
<gene>
    <name evidence="4" type="ORF">dnm_086750</name>
</gene>
<dbReference type="SUPFAM" id="SSF118196">
    <property type="entry name" value="YaeB-like"/>
    <property type="match status" value="1"/>
</dbReference>
<dbReference type="InterPro" id="IPR023370">
    <property type="entry name" value="TrmO-like_N"/>
</dbReference>
<evidence type="ECO:0000256" key="2">
    <source>
        <dbReference type="ARBA" id="ARBA00033753"/>
    </source>
</evidence>
<proteinExistence type="inferred from homology"/>
<dbReference type="InterPro" id="IPR036414">
    <property type="entry name" value="YaeB_N_sf"/>
</dbReference>
<dbReference type="KEGG" id="dmm:dnm_086750"/>
<keyword evidence="4" id="KW-0489">Methyltransferase</keyword>
<evidence type="ECO:0000256" key="1">
    <source>
        <dbReference type="ARBA" id="ARBA00022691"/>
    </source>
</evidence>
<dbReference type="NCBIfam" id="TIGR00104">
    <property type="entry name" value="tRNA_TsaA"/>
    <property type="match status" value="1"/>
</dbReference>
<dbReference type="InterPro" id="IPR036413">
    <property type="entry name" value="YaeB-like_sf"/>
</dbReference>
<feature type="domain" description="TsaA-like" evidence="3">
    <location>
        <begin position="13"/>
        <end position="164"/>
    </location>
</feature>
<organism evidence="4 5">
    <name type="scientific">Desulfonema magnum</name>
    <dbReference type="NCBI Taxonomy" id="45655"/>
    <lineage>
        <taxon>Bacteria</taxon>
        <taxon>Pseudomonadati</taxon>
        <taxon>Thermodesulfobacteriota</taxon>
        <taxon>Desulfobacteria</taxon>
        <taxon>Desulfobacterales</taxon>
        <taxon>Desulfococcaceae</taxon>
        <taxon>Desulfonema</taxon>
    </lineage>
</organism>
<evidence type="ECO:0000313" key="5">
    <source>
        <dbReference type="Proteomes" id="UP000663722"/>
    </source>
</evidence>
<dbReference type="GO" id="GO:0032259">
    <property type="term" value="P:methylation"/>
    <property type="evidence" value="ECO:0007669"/>
    <property type="project" value="UniProtKB-KW"/>
</dbReference>
<sequence length="179" mass="20165">MSQQMGKSGEVTLMPVGIVRNEIKEPLLKVGSDDIELQEKFAQAKKKIHEIREKESEVIIEKELEGILEGIEDFSHVMVLYWAHQIPSESRSLTKIHPMGRKELPLMGIFATCSPARPNPVLTTVVQLVERKGNILIVKGLDAVDGSPVIDIKPFAPGFYPSEEVKTSEWMEQIQREFS</sequence>
<dbReference type="Pfam" id="PF01980">
    <property type="entry name" value="TrmO_N"/>
    <property type="match status" value="1"/>
</dbReference>
<dbReference type="GO" id="GO:0008168">
    <property type="term" value="F:methyltransferase activity"/>
    <property type="evidence" value="ECO:0007669"/>
    <property type="project" value="UniProtKB-KW"/>
</dbReference>
<keyword evidence="5" id="KW-1185">Reference proteome</keyword>
<comment type="similarity">
    <text evidence="2">Belongs to the tRNA methyltransferase O family.</text>
</comment>
<dbReference type="InterPro" id="IPR040372">
    <property type="entry name" value="YaeB-like"/>
</dbReference>
<dbReference type="CDD" id="cd09281">
    <property type="entry name" value="UPF0066"/>
    <property type="match status" value="1"/>
</dbReference>
<dbReference type="Proteomes" id="UP000663722">
    <property type="component" value="Chromosome"/>
</dbReference>
<dbReference type="PANTHER" id="PTHR12818">
    <property type="entry name" value="TRNA (ADENINE(37)-N6)-METHYLTRANSFERASE"/>
    <property type="match status" value="1"/>
</dbReference>
<protein>
    <submittedName>
        <fullName evidence="4">Methyltransferase, TsaA-like</fullName>
    </submittedName>
</protein>
<dbReference type="RefSeq" id="WP_246556099.1">
    <property type="nucleotide sequence ID" value="NZ_CP061800.1"/>
</dbReference>